<keyword evidence="4 9" id="KW-0805">Transcription regulation</keyword>
<dbReference type="STRING" id="39946.B8AMK2"/>
<gene>
    <name evidence="12" type="ORF">OsI_12629</name>
</gene>
<keyword evidence="2 8" id="KW-0863">Zinc-finger</keyword>
<dbReference type="GO" id="GO:0003700">
    <property type="term" value="F:DNA-binding transcription factor activity"/>
    <property type="evidence" value="ECO:0007669"/>
    <property type="project" value="UniProtKB-UniRule"/>
</dbReference>
<name>B8AMK2_ORYSI</name>
<dbReference type="GO" id="GO:0003677">
    <property type="term" value="F:DNA binding"/>
    <property type="evidence" value="ECO:0007669"/>
    <property type="project" value="UniProtKB-UniRule"/>
</dbReference>
<organism evidence="12 13">
    <name type="scientific">Oryza sativa subsp. indica</name>
    <name type="common">Rice</name>
    <dbReference type="NCBI Taxonomy" id="39946"/>
    <lineage>
        <taxon>Eukaryota</taxon>
        <taxon>Viridiplantae</taxon>
        <taxon>Streptophyta</taxon>
        <taxon>Embryophyta</taxon>
        <taxon>Tracheophyta</taxon>
        <taxon>Spermatophyta</taxon>
        <taxon>Magnoliopsida</taxon>
        <taxon>Liliopsida</taxon>
        <taxon>Poales</taxon>
        <taxon>Poaceae</taxon>
        <taxon>BOP clade</taxon>
        <taxon>Oryzoideae</taxon>
        <taxon>Oryzeae</taxon>
        <taxon>Oryzinae</taxon>
        <taxon>Oryza</taxon>
        <taxon>Oryza sativa</taxon>
    </lineage>
</organism>
<evidence type="ECO:0000256" key="5">
    <source>
        <dbReference type="ARBA" id="ARBA00023125"/>
    </source>
</evidence>
<keyword evidence="13" id="KW-1185">Reference proteome</keyword>
<keyword evidence="3 9" id="KW-0862">Zinc</keyword>
<dbReference type="AlphaFoldDB" id="B8AMK2"/>
<keyword evidence="5 8" id="KW-0238">DNA-binding</keyword>
<dbReference type="PROSITE" id="PS50884">
    <property type="entry name" value="ZF_DOF_2"/>
    <property type="match status" value="1"/>
</dbReference>
<evidence type="ECO:0000313" key="13">
    <source>
        <dbReference type="Proteomes" id="UP000007015"/>
    </source>
</evidence>
<dbReference type="GO" id="GO:0005634">
    <property type="term" value="C:nucleus"/>
    <property type="evidence" value="ECO:0007669"/>
    <property type="project" value="UniProtKB-SubCell"/>
</dbReference>
<evidence type="ECO:0000313" key="12">
    <source>
        <dbReference type="EMBL" id="EEC75746.1"/>
    </source>
</evidence>
<evidence type="ECO:0000256" key="10">
    <source>
        <dbReference type="SAM" id="MobiDB-lite"/>
    </source>
</evidence>
<evidence type="ECO:0000256" key="7">
    <source>
        <dbReference type="ARBA" id="ARBA00023242"/>
    </source>
</evidence>
<sequence length="210" mass="22156">MASGSLLLPPACLQHPLPAAAAASGGVGGSSREQCPRCASHDTKFCYYNNYNTSQPRHFCRACRRYWTLGGSLRNVPIGGSTRKRPRPPVRRPPVHFAAAVAPTHHHHHHHGGPLTPPTATSSSSQQAGLLGIAADIPDAEAVVTHEPAPAIDQEPPGGASAALGLHHGVPSLPPAGAPRLASCLEDAQQLHILHLIPVFHMEKPWVLQA</sequence>
<dbReference type="Proteomes" id="UP000007015">
    <property type="component" value="Chromosome 3"/>
</dbReference>
<keyword evidence="1 9" id="KW-0479">Metal-binding</keyword>
<evidence type="ECO:0000256" key="8">
    <source>
        <dbReference type="PROSITE-ProRule" id="PRU00071"/>
    </source>
</evidence>
<protein>
    <recommendedName>
        <fullName evidence="9">Dof zinc finger protein</fullName>
    </recommendedName>
</protein>
<dbReference type="PROSITE" id="PS01361">
    <property type="entry name" value="ZF_DOF_1"/>
    <property type="match status" value="1"/>
</dbReference>
<dbReference type="Gramene" id="BGIOSGA010234-TA">
    <property type="protein sequence ID" value="BGIOSGA010234-PA"/>
    <property type="gene ID" value="BGIOSGA010234"/>
</dbReference>
<dbReference type="InterPro" id="IPR045174">
    <property type="entry name" value="Dof"/>
</dbReference>
<dbReference type="Pfam" id="PF02701">
    <property type="entry name" value="Zn_ribbon_Dof"/>
    <property type="match status" value="1"/>
</dbReference>
<evidence type="ECO:0000256" key="9">
    <source>
        <dbReference type="RuleBase" id="RU369094"/>
    </source>
</evidence>
<evidence type="ECO:0000259" key="11">
    <source>
        <dbReference type="PROSITE" id="PS50884"/>
    </source>
</evidence>
<dbReference type="GO" id="GO:0008270">
    <property type="term" value="F:zinc ion binding"/>
    <property type="evidence" value="ECO:0007669"/>
    <property type="project" value="UniProtKB-KW"/>
</dbReference>
<accession>B8AMK2</accession>
<dbReference type="EMBL" id="CM000128">
    <property type="protein sequence ID" value="EEC75746.1"/>
    <property type="molecule type" value="Genomic_DNA"/>
</dbReference>
<evidence type="ECO:0000256" key="3">
    <source>
        <dbReference type="ARBA" id="ARBA00022833"/>
    </source>
</evidence>
<dbReference type="HOGENOM" id="CLU_1311945_0_0_1"/>
<dbReference type="InterPro" id="IPR003851">
    <property type="entry name" value="Znf_Dof"/>
</dbReference>
<evidence type="ECO:0000256" key="2">
    <source>
        <dbReference type="ARBA" id="ARBA00022771"/>
    </source>
</evidence>
<proteinExistence type="predicted"/>
<evidence type="ECO:0000256" key="4">
    <source>
        <dbReference type="ARBA" id="ARBA00023015"/>
    </source>
</evidence>
<comment type="subcellular location">
    <subcellularLocation>
        <location evidence="8 9">Nucleus</location>
    </subcellularLocation>
</comment>
<keyword evidence="7 8" id="KW-0539">Nucleus</keyword>
<evidence type="ECO:0000256" key="1">
    <source>
        <dbReference type="ARBA" id="ARBA00022723"/>
    </source>
</evidence>
<evidence type="ECO:0000256" key="6">
    <source>
        <dbReference type="ARBA" id="ARBA00023163"/>
    </source>
</evidence>
<comment type="function">
    <text evidence="9">Transcription factor that binds specifically to a 5'-AA[AG]G-3' consensus core sequence.</text>
</comment>
<dbReference type="PANTHER" id="PTHR31992:SF366">
    <property type="entry name" value="DOF ZINC FINGER PROTEIN"/>
    <property type="match status" value="1"/>
</dbReference>
<feature type="domain" description="Dof-type" evidence="11">
    <location>
        <begin position="33"/>
        <end position="87"/>
    </location>
</feature>
<reference evidence="12 13" key="1">
    <citation type="journal article" date="2005" name="PLoS Biol.">
        <title>The genomes of Oryza sativa: a history of duplications.</title>
        <authorList>
            <person name="Yu J."/>
            <person name="Wang J."/>
            <person name="Lin W."/>
            <person name="Li S."/>
            <person name="Li H."/>
            <person name="Zhou J."/>
            <person name="Ni P."/>
            <person name="Dong W."/>
            <person name="Hu S."/>
            <person name="Zeng C."/>
            <person name="Zhang J."/>
            <person name="Zhang Y."/>
            <person name="Li R."/>
            <person name="Xu Z."/>
            <person name="Li S."/>
            <person name="Li X."/>
            <person name="Zheng H."/>
            <person name="Cong L."/>
            <person name="Lin L."/>
            <person name="Yin J."/>
            <person name="Geng J."/>
            <person name="Li G."/>
            <person name="Shi J."/>
            <person name="Liu J."/>
            <person name="Lv H."/>
            <person name="Li J."/>
            <person name="Wang J."/>
            <person name="Deng Y."/>
            <person name="Ran L."/>
            <person name="Shi X."/>
            <person name="Wang X."/>
            <person name="Wu Q."/>
            <person name="Li C."/>
            <person name="Ren X."/>
            <person name="Wang J."/>
            <person name="Wang X."/>
            <person name="Li D."/>
            <person name="Liu D."/>
            <person name="Zhang X."/>
            <person name="Ji Z."/>
            <person name="Zhao W."/>
            <person name="Sun Y."/>
            <person name="Zhang Z."/>
            <person name="Bao J."/>
            <person name="Han Y."/>
            <person name="Dong L."/>
            <person name="Ji J."/>
            <person name="Chen P."/>
            <person name="Wu S."/>
            <person name="Liu J."/>
            <person name="Xiao Y."/>
            <person name="Bu D."/>
            <person name="Tan J."/>
            <person name="Yang L."/>
            <person name="Ye C."/>
            <person name="Zhang J."/>
            <person name="Xu J."/>
            <person name="Zhou Y."/>
            <person name="Yu Y."/>
            <person name="Zhang B."/>
            <person name="Zhuang S."/>
            <person name="Wei H."/>
            <person name="Liu B."/>
            <person name="Lei M."/>
            <person name="Yu H."/>
            <person name="Li Y."/>
            <person name="Xu H."/>
            <person name="Wei S."/>
            <person name="He X."/>
            <person name="Fang L."/>
            <person name="Zhang Z."/>
            <person name="Zhang Y."/>
            <person name="Huang X."/>
            <person name="Su Z."/>
            <person name="Tong W."/>
            <person name="Li J."/>
            <person name="Tong Z."/>
            <person name="Li S."/>
            <person name="Ye J."/>
            <person name="Wang L."/>
            <person name="Fang L."/>
            <person name="Lei T."/>
            <person name="Chen C."/>
            <person name="Chen H."/>
            <person name="Xu Z."/>
            <person name="Li H."/>
            <person name="Huang H."/>
            <person name="Zhang F."/>
            <person name="Xu H."/>
            <person name="Li N."/>
            <person name="Zhao C."/>
            <person name="Li S."/>
            <person name="Dong L."/>
            <person name="Huang Y."/>
            <person name="Li L."/>
            <person name="Xi Y."/>
            <person name="Qi Q."/>
            <person name="Li W."/>
            <person name="Zhang B."/>
            <person name="Hu W."/>
            <person name="Zhang Y."/>
            <person name="Tian X."/>
            <person name="Jiao Y."/>
            <person name="Liang X."/>
            <person name="Jin J."/>
            <person name="Gao L."/>
            <person name="Zheng W."/>
            <person name="Hao B."/>
            <person name="Liu S."/>
            <person name="Wang W."/>
            <person name="Yuan L."/>
            <person name="Cao M."/>
            <person name="McDermott J."/>
            <person name="Samudrala R."/>
            <person name="Wang J."/>
            <person name="Wong G.K."/>
            <person name="Yang H."/>
        </authorList>
    </citation>
    <scope>NUCLEOTIDE SEQUENCE [LARGE SCALE GENOMIC DNA]</scope>
    <source>
        <strain evidence="13">cv. 93-11</strain>
    </source>
</reference>
<keyword evidence="6 9" id="KW-0804">Transcription</keyword>
<feature type="region of interest" description="Disordered" evidence="10">
    <location>
        <begin position="103"/>
        <end position="126"/>
    </location>
</feature>
<dbReference type="PANTHER" id="PTHR31992">
    <property type="entry name" value="DOF ZINC FINGER PROTEIN DOF1.4-RELATED"/>
    <property type="match status" value="1"/>
</dbReference>